<evidence type="ECO:0000313" key="3">
    <source>
        <dbReference type="EMBL" id="SDZ90746.1"/>
    </source>
</evidence>
<dbReference type="InterPro" id="IPR003808">
    <property type="entry name" value="Fe-S_metab-assoc_dom"/>
</dbReference>
<accession>A0A1H3WUC2</accession>
<protein>
    <submittedName>
        <fullName evidence="3">Cysteine desulfuration protein SufE</fullName>
    </submittedName>
</protein>
<feature type="domain" description="Fe-S metabolism associated" evidence="2">
    <location>
        <begin position="12"/>
        <end position="132"/>
    </location>
</feature>
<dbReference type="RefSeq" id="WP_091394321.1">
    <property type="nucleotide sequence ID" value="NZ_FNQY01000004.1"/>
</dbReference>
<name>A0A1H3WUC2_9BACT</name>
<dbReference type="PANTHER" id="PTHR43597:SF5">
    <property type="entry name" value="SUFE-LIKE PROTEIN 2, CHLOROPLASTIC"/>
    <property type="match status" value="1"/>
</dbReference>
<comment type="similarity">
    <text evidence="1">Belongs to the SufE family.</text>
</comment>
<dbReference type="Pfam" id="PF02657">
    <property type="entry name" value="SufE"/>
    <property type="match status" value="1"/>
</dbReference>
<evidence type="ECO:0000313" key="4">
    <source>
        <dbReference type="Proteomes" id="UP000199041"/>
    </source>
</evidence>
<reference evidence="3 4" key="1">
    <citation type="submission" date="2016-10" db="EMBL/GenBank/DDBJ databases">
        <authorList>
            <person name="de Groot N.N."/>
        </authorList>
    </citation>
    <scope>NUCLEOTIDE SEQUENCE [LARGE SCALE GENOMIC DNA]</scope>
    <source>
        <strain evidence="3 4">Vu-144</strain>
    </source>
</reference>
<dbReference type="Gene3D" id="3.90.1010.10">
    <property type="match status" value="1"/>
</dbReference>
<dbReference type="PANTHER" id="PTHR43597">
    <property type="entry name" value="SULFUR ACCEPTOR PROTEIN CSDE"/>
    <property type="match status" value="1"/>
</dbReference>
<proteinExistence type="inferred from homology"/>
<dbReference type="Proteomes" id="UP000199041">
    <property type="component" value="Unassembled WGS sequence"/>
</dbReference>
<dbReference type="EMBL" id="FNQY01000004">
    <property type="protein sequence ID" value="SDZ90746.1"/>
    <property type="molecule type" value="Genomic_DNA"/>
</dbReference>
<keyword evidence="4" id="KW-1185">Reference proteome</keyword>
<dbReference type="OrthoDB" id="9799320at2"/>
<dbReference type="SUPFAM" id="SSF82649">
    <property type="entry name" value="SufE/NifU"/>
    <property type="match status" value="1"/>
</dbReference>
<dbReference type="AlphaFoldDB" id="A0A1H3WUC2"/>
<organism evidence="3 4">
    <name type="scientific">Arachidicoccus rhizosphaerae</name>
    <dbReference type="NCBI Taxonomy" id="551991"/>
    <lineage>
        <taxon>Bacteria</taxon>
        <taxon>Pseudomonadati</taxon>
        <taxon>Bacteroidota</taxon>
        <taxon>Chitinophagia</taxon>
        <taxon>Chitinophagales</taxon>
        <taxon>Chitinophagaceae</taxon>
        <taxon>Arachidicoccus</taxon>
    </lineage>
</organism>
<dbReference type="STRING" id="551991.SAMN05192529_1046"/>
<evidence type="ECO:0000259" key="2">
    <source>
        <dbReference type="Pfam" id="PF02657"/>
    </source>
</evidence>
<sequence>MKIDNIQDKIIEEFAQFSDKVHRIPYFRKLIQIGNDLEPIPKEELDKEHEVKTSKSNIWIKARLMNNRVFFTAESDNSISKGLVGLLLRVFSGNSPRDIINTHLYFLNEINMYERLNQDWVDDLLAIIQKIKLLSTKLQVLEITRSDMADAV</sequence>
<evidence type="ECO:0000256" key="1">
    <source>
        <dbReference type="ARBA" id="ARBA00010282"/>
    </source>
</evidence>
<gene>
    <name evidence="3" type="ORF">SAMN05192529_1046</name>
</gene>